<keyword evidence="3" id="KW-1185">Reference proteome</keyword>
<reference evidence="2" key="1">
    <citation type="submission" date="2016-06" db="EMBL/GenBank/DDBJ databases">
        <title>Draft Genome sequence of the fungus Inonotus baumii.</title>
        <authorList>
            <person name="Zhu H."/>
            <person name="Lin W."/>
        </authorList>
    </citation>
    <scope>NUCLEOTIDE SEQUENCE</scope>
    <source>
        <strain evidence="2">821</strain>
    </source>
</reference>
<dbReference type="OrthoDB" id="1704689at2759"/>
<feature type="compositionally biased region" description="Basic and acidic residues" evidence="1">
    <location>
        <begin position="456"/>
        <end position="468"/>
    </location>
</feature>
<accession>A0A9Q5HWH1</accession>
<dbReference type="Proteomes" id="UP000757232">
    <property type="component" value="Unassembled WGS sequence"/>
</dbReference>
<feature type="region of interest" description="Disordered" evidence="1">
    <location>
        <begin position="189"/>
        <end position="210"/>
    </location>
</feature>
<protein>
    <submittedName>
        <fullName evidence="2">Uncharacterized protein</fullName>
    </submittedName>
</protein>
<feature type="region of interest" description="Disordered" evidence="1">
    <location>
        <begin position="269"/>
        <end position="289"/>
    </location>
</feature>
<dbReference type="AlphaFoldDB" id="A0A9Q5HWH1"/>
<evidence type="ECO:0000313" key="3">
    <source>
        <dbReference type="Proteomes" id="UP000757232"/>
    </source>
</evidence>
<dbReference type="EMBL" id="LNZH02000193">
    <property type="protein sequence ID" value="OCB87293.1"/>
    <property type="molecule type" value="Genomic_DNA"/>
</dbReference>
<dbReference type="Gene3D" id="2.60.370.10">
    <property type="entry name" value="Ctag/Cox11"/>
    <property type="match status" value="1"/>
</dbReference>
<evidence type="ECO:0000256" key="1">
    <source>
        <dbReference type="SAM" id="MobiDB-lite"/>
    </source>
</evidence>
<proteinExistence type="predicted"/>
<dbReference type="InterPro" id="IPR023471">
    <property type="entry name" value="CtaG/Cox11_dom_sf"/>
</dbReference>
<feature type="region of interest" description="Disordered" evidence="1">
    <location>
        <begin position="437"/>
        <end position="468"/>
    </location>
</feature>
<comment type="caution">
    <text evidence="2">The sequence shown here is derived from an EMBL/GenBank/DDBJ whole genome shotgun (WGS) entry which is preliminary data.</text>
</comment>
<dbReference type="SUPFAM" id="SSF110111">
    <property type="entry name" value="Ctag/Cox11"/>
    <property type="match status" value="1"/>
</dbReference>
<gene>
    <name evidence="2" type="ORF">A7U60_g5622</name>
</gene>
<sequence>MRDEGSEDEIDSERTAGKEQKQKILKMCAGASSYIYTRLRHKRCEVKVRIEDDVYRVLREDSVTNPVIIKNRTLRHRQPDGFVKPESLRMEKEWRRSREFMPRQKYVYVLPGETSLTFYKARNTAPYDVIGMIATHSYIVLSSDSRLSRDTAPRNTAPYDVIGIATHTYIALSNDSRLSRDTALIKSQRSLDSKSDLPRGSALPDRSKNPRCRLSPSISCLFHHEASAKIRIALFEFSSPLASQRQSLPLIGRKHQQHGVEAGESVVSGARKEQKVTPENYLDLRSPTPGPGPGLYPYRSFMPMASQSSLFGEHTGFSVHGNNINHPVGGHTVGRGRAASLPEPRQPHPYRYAGSGGGGGGGGFAGGDMMGTWSEGFDDAQNEGRNADYEKSELSCIAMTGDPSLESHDPHFYASALQNNLRLPFLITNIHAPLTNTSDTDETFNYPKSHPGRVPFPHDFRHSSRLQD</sequence>
<organism evidence="2 3">
    <name type="scientific">Sanghuangporus baumii</name>
    <name type="common">Phellinus baumii</name>
    <dbReference type="NCBI Taxonomy" id="108892"/>
    <lineage>
        <taxon>Eukaryota</taxon>
        <taxon>Fungi</taxon>
        <taxon>Dikarya</taxon>
        <taxon>Basidiomycota</taxon>
        <taxon>Agaricomycotina</taxon>
        <taxon>Agaricomycetes</taxon>
        <taxon>Hymenochaetales</taxon>
        <taxon>Hymenochaetaceae</taxon>
        <taxon>Sanghuangporus</taxon>
    </lineage>
</organism>
<evidence type="ECO:0000313" key="2">
    <source>
        <dbReference type="EMBL" id="OCB87293.1"/>
    </source>
</evidence>
<name>A0A9Q5HWH1_SANBA</name>